<comment type="caution">
    <text evidence="3">The sequence shown here is derived from an EMBL/GenBank/DDBJ whole genome shotgun (WGS) entry which is preliminary data.</text>
</comment>
<evidence type="ECO:0000256" key="2">
    <source>
        <dbReference type="SAM" id="SignalP"/>
    </source>
</evidence>
<keyword evidence="4" id="KW-1185">Reference proteome</keyword>
<accession>A0ABU0W7U2</accession>
<evidence type="ECO:0000256" key="1">
    <source>
        <dbReference type="SAM" id="MobiDB-lite"/>
    </source>
</evidence>
<evidence type="ECO:0000313" key="4">
    <source>
        <dbReference type="Proteomes" id="UP001239019"/>
    </source>
</evidence>
<name>A0ABU0W7U2_9GAMM</name>
<sequence>MNMIREKRTYLTVLAGSLALGLSGCLSSSSDSDSDTTPEPDVFTVAGDLSGLGPGSLTLSFNGEAIVLDEDGSFTVADGVEEGTDFEFEVSEAPADPYQACDVSPASGVVNDDVNVTVTCLTPVKVSGRLSLPDPEDTTVTLHAGDESFNANADADGEFVLEADLADAWGFLRVETAEGEIHFLSEIGTLPGLLDNRDIPVEDDRNQLGESVTGRVNLNALNTAISGQLSWFNDHQAFVEHEELVDAGRRLLSQEAANVGGALRMVAYGEIDLPEWADNTLDVAVMLPEALEWLQEIREAEEGASSSMIASTDKVTTNKQLDIHSEPGMQAGEPKGIKSGSGGLDDSTASAMGEATVSDGGFTAVPEFLFTSGGHSWGRGVYASKLDFLASEVWMRETNGWTTNGIYSLSGGDLVMDFAGSDPIHVSTYGCEDENGDMQVCEMLTYYEDARIERIMDGLAGDLVRRFATTRREFPDDPNRSTETGTSEIFVSLMTRDDNIELDVDQVPGTLAMSLPPERYWDSEATLNPPRQVSDLLSLATGGTGSMQLYGDDLVWDVRSDGQLEIRPSGASERFEGWLIEGSADGEGVMIVESRHDESAMITADIVMRKDPNLFMNLSDIEGQWELWKGQDLHFDSAWILDYNRSNDPDIAHLGNVVTSDTPETSWAVNNPWSIAFAGDAANPVIRLASCLENTPDGMQRLPIPFLDDPNNAPADCDLFVRTREWQIIREEDGRLYMTEQQRWVLFPDGNGDWGEWETIHDTIRYYEYVGDAEY</sequence>
<dbReference type="PROSITE" id="PS51257">
    <property type="entry name" value="PROKAR_LIPOPROTEIN"/>
    <property type="match status" value="1"/>
</dbReference>
<proteinExistence type="predicted"/>
<dbReference type="RefSeq" id="WP_306728603.1">
    <property type="nucleotide sequence ID" value="NZ_JAVDDT010000005.1"/>
</dbReference>
<gene>
    <name evidence="3" type="ORF">RBH19_09480</name>
</gene>
<evidence type="ECO:0000313" key="3">
    <source>
        <dbReference type="EMBL" id="MDQ2070107.1"/>
    </source>
</evidence>
<feature type="region of interest" description="Disordered" evidence="1">
    <location>
        <begin position="325"/>
        <end position="346"/>
    </location>
</feature>
<dbReference type="EMBL" id="JAVDDT010000005">
    <property type="protein sequence ID" value="MDQ2070107.1"/>
    <property type="molecule type" value="Genomic_DNA"/>
</dbReference>
<protein>
    <submittedName>
        <fullName evidence="3">Uncharacterized protein</fullName>
    </submittedName>
</protein>
<dbReference type="Proteomes" id="UP001239019">
    <property type="component" value="Unassembled WGS sequence"/>
</dbReference>
<reference evidence="3 4" key="1">
    <citation type="submission" date="2023-08" db="EMBL/GenBank/DDBJ databases">
        <title>Whole-genome sequencing of halo(alkali)philic microorganisms from hypersaline lakes.</title>
        <authorList>
            <person name="Sorokin D.Y."/>
            <person name="Abbas B."/>
            <person name="Merkel A.Y."/>
        </authorList>
    </citation>
    <scope>NUCLEOTIDE SEQUENCE [LARGE SCALE GENOMIC DNA]</scope>
    <source>
        <strain evidence="3 4">AB-CW4</strain>
    </source>
</reference>
<keyword evidence="2" id="KW-0732">Signal</keyword>
<feature type="signal peptide" evidence="2">
    <location>
        <begin position="1"/>
        <end position="28"/>
    </location>
</feature>
<organism evidence="3 4">
    <name type="scientific">Natronospira bacteriovora</name>
    <dbReference type="NCBI Taxonomy" id="3069753"/>
    <lineage>
        <taxon>Bacteria</taxon>
        <taxon>Pseudomonadati</taxon>
        <taxon>Pseudomonadota</taxon>
        <taxon>Gammaproteobacteria</taxon>
        <taxon>Natronospirales</taxon>
        <taxon>Natronospiraceae</taxon>
        <taxon>Natronospira</taxon>
    </lineage>
</organism>
<feature type="chain" id="PRO_5047060308" evidence="2">
    <location>
        <begin position="29"/>
        <end position="775"/>
    </location>
</feature>